<accession>A0A820T716</accession>
<feature type="region of interest" description="Disordered" evidence="1">
    <location>
        <begin position="22"/>
        <end position="63"/>
    </location>
</feature>
<protein>
    <submittedName>
        <fullName evidence="2">Uncharacterized protein</fullName>
    </submittedName>
</protein>
<dbReference type="EMBL" id="CAJOBG010047650">
    <property type="protein sequence ID" value="CAF4461102.1"/>
    <property type="molecule type" value="Genomic_DNA"/>
</dbReference>
<evidence type="ECO:0000313" key="3">
    <source>
        <dbReference type="Proteomes" id="UP000663866"/>
    </source>
</evidence>
<evidence type="ECO:0000256" key="1">
    <source>
        <dbReference type="SAM" id="MobiDB-lite"/>
    </source>
</evidence>
<gene>
    <name evidence="2" type="ORF">OVN521_LOCUS38450</name>
</gene>
<reference evidence="2" key="1">
    <citation type="submission" date="2021-02" db="EMBL/GenBank/DDBJ databases">
        <authorList>
            <person name="Nowell W R."/>
        </authorList>
    </citation>
    <scope>NUCLEOTIDE SEQUENCE</scope>
</reference>
<feature type="non-terminal residue" evidence="2">
    <location>
        <position position="90"/>
    </location>
</feature>
<name>A0A820T716_9BILA</name>
<sequence length="90" mass="10673">MSNINAYTDRVLQQRLYREKQKIQYQKTIDSDSDSDSDSTIEKSDDNYYEFSDDERAVPSTNQYKKYEHTADNYLPDMHDNVDIDDDGLF</sequence>
<keyword evidence="3" id="KW-1185">Reference proteome</keyword>
<proteinExistence type="predicted"/>
<comment type="caution">
    <text evidence="2">The sequence shown here is derived from an EMBL/GenBank/DDBJ whole genome shotgun (WGS) entry which is preliminary data.</text>
</comment>
<evidence type="ECO:0000313" key="2">
    <source>
        <dbReference type="EMBL" id="CAF4461102.1"/>
    </source>
</evidence>
<dbReference type="AlphaFoldDB" id="A0A820T716"/>
<organism evidence="2 3">
    <name type="scientific">Rotaria magnacalcarata</name>
    <dbReference type="NCBI Taxonomy" id="392030"/>
    <lineage>
        <taxon>Eukaryota</taxon>
        <taxon>Metazoa</taxon>
        <taxon>Spiralia</taxon>
        <taxon>Gnathifera</taxon>
        <taxon>Rotifera</taxon>
        <taxon>Eurotatoria</taxon>
        <taxon>Bdelloidea</taxon>
        <taxon>Philodinida</taxon>
        <taxon>Philodinidae</taxon>
        <taxon>Rotaria</taxon>
    </lineage>
</organism>
<dbReference type="Proteomes" id="UP000663866">
    <property type="component" value="Unassembled WGS sequence"/>
</dbReference>